<proteinExistence type="predicted"/>
<keyword evidence="1" id="KW-0812">Transmembrane</keyword>
<dbReference type="SUPFAM" id="SSF48371">
    <property type="entry name" value="ARM repeat"/>
    <property type="match status" value="1"/>
</dbReference>
<evidence type="ECO:0000256" key="1">
    <source>
        <dbReference type="SAM" id="Phobius"/>
    </source>
</evidence>
<evidence type="ECO:0000313" key="2">
    <source>
        <dbReference type="EMBL" id="MDD1150928.1"/>
    </source>
</evidence>
<feature type="transmembrane region" description="Helical" evidence="1">
    <location>
        <begin position="48"/>
        <end position="68"/>
    </location>
</feature>
<organism evidence="2 3">
    <name type="scientific">Pseudomonas idahonensis</name>
    <dbReference type="NCBI Taxonomy" id="2942628"/>
    <lineage>
        <taxon>Bacteria</taxon>
        <taxon>Pseudomonadati</taxon>
        <taxon>Pseudomonadota</taxon>
        <taxon>Gammaproteobacteria</taxon>
        <taxon>Pseudomonadales</taxon>
        <taxon>Pseudomonadaceae</taxon>
        <taxon>Pseudomonas</taxon>
    </lineage>
</organism>
<name>A0ABT5Q9V3_9PSED</name>
<evidence type="ECO:0000313" key="3">
    <source>
        <dbReference type="Proteomes" id="UP001217610"/>
    </source>
</evidence>
<dbReference type="Gene3D" id="1.25.10.10">
    <property type="entry name" value="Leucine-rich Repeat Variant"/>
    <property type="match status" value="1"/>
</dbReference>
<accession>A0ABT5Q9V3</accession>
<dbReference type="RefSeq" id="WP_273923855.1">
    <property type="nucleotide sequence ID" value="NZ_JAMDGR010000017.1"/>
</dbReference>
<keyword evidence="1" id="KW-1133">Transmembrane helix</keyword>
<protein>
    <recommendedName>
        <fullName evidence="4">HEAT repeat domain-containing protein</fullName>
    </recommendedName>
</protein>
<feature type="transmembrane region" description="Helical" evidence="1">
    <location>
        <begin position="18"/>
        <end position="36"/>
    </location>
</feature>
<keyword evidence="1" id="KW-0472">Membrane</keyword>
<comment type="caution">
    <text evidence="2">The sequence shown here is derived from an EMBL/GenBank/DDBJ whole genome shotgun (WGS) entry which is preliminary data.</text>
</comment>
<keyword evidence="3" id="KW-1185">Reference proteome</keyword>
<dbReference type="Proteomes" id="UP001217610">
    <property type="component" value="Unassembled WGS sequence"/>
</dbReference>
<evidence type="ECO:0008006" key="4">
    <source>
        <dbReference type="Google" id="ProtNLM"/>
    </source>
</evidence>
<sequence length="417" mass="44761">MEKDNNMDGSQSTKLGPIFYSALVMGLVMIGIGAAFEVMHLSNFSLKVFMFCAGIGIILGAFGSTARLSIPGQSLTVVGSAALAIGIFFVVLNNMDGRYLRVMIEGNDTRQAVMTFEGDNDFFGSRLKNSYDFVVFDKNINRKKLKLIVNIGGMEQIFSCIDSSLLLPHLGSGDTLQWTYSAAEASLRDGANNVIANVGPCRGPARTGGNLAQASVDSGDLNWSFWPTANATESAPVTTSAEAVGIDRLIENLSSDSTNVRRDARTELGKLGTPAVKPLLNEVRKVDSSYRTTLGALVSLNEITESQAGQEADLKTLVDDEDMTALVKASTNKDETIQSFATNVVVNLKDPRAIPAAIQQFPQSSAEGQRNLLWVLTQAMPLADQAQRRSAIDGVLAMEPSDEMTSELLKTVQSAAE</sequence>
<gene>
    <name evidence="2" type="ORF">M5G25_21830</name>
</gene>
<dbReference type="InterPro" id="IPR011989">
    <property type="entry name" value="ARM-like"/>
</dbReference>
<dbReference type="EMBL" id="JAMDGR010000017">
    <property type="protein sequence ID" value="MDD1150928.1"/>
    <property type="molecule type" value="Genomic_DNA"/>
</dbReference>
<dbReference type="InterPro" id="IPR016024">
    <property type="entry name" value="ARM-type_fold"/>
</dbReference>
<feature type="transmembrane region" description="Helical" evidence="1">
    <location>
        <begin position="74"/>
        <end position="93"/>
    </location>
</feature>
<reference evidence="2 3" key="1">
    <citation type="submission" date="2022-05" db="EMBL/GenBank/DDBJ databases">
        <title>Novel Pseudomonas spp. Isolated from a Rainbow Trout Aquaculture Facility.</title>
        <authorList>
            <person name="Testerman T."/>
            <person name="Graf J."/>
        </authorList>
    </citation>
    <scope>NUCLEOTIDE SEQUENCE [LARGE SCALE GENOMIC DNA]</scope>
    <source>
        <strain evidence="2 3">ID357</strain>
    </source>
</reference>